<evidence type="ECO:0000256" key="1">
    <source>
        <dbReference type="ARBA" id="ARBA00004651"/>
    </source>
</evidence>
<feature type="transmembrane region" description="Helical" evidence="9">
    <location>
        <begin position="171"/>
        <end position="195"/>
    </location>
</feature>
<organism evidence="10 11">
    <name type="scientific">Gordonia sihwensis NBRC 108236</name>
    <dbReference type="NCBI Taxonomy" id="1223544"/>
    <lineage>
        <taxon>Bacteria</taxon>
        <taxon>Bacillati</taxon>
        <taxon>Actinomycetota</taxon>
        <taxon>Actinomycetes</taxon>
        <taxon>Mycobacteriales</taxon>
        <taxon>Gordoniaceae</taxon>
        <taxon>Gordonia</taxon>
    </lineage>
</organism>
<reference evidence="10 11" key="1">
    <citation type="submission" date="2012-12" db="EMBL/GenBank/DDBJ databases">
        <title>Whole genome shotgun sequence of Gordonia sihwensis NBRC 108236.</title>
        <authorList>
            <person name="Yoshida I."/>
            <person name="Hosoyama A."/>
            <person name="Tsuchikane K."/>
            <person name="Ando Y."/>
            <person name="Baba S."/>
            <person name="Ohji S."/>
            <person name="Hamada M."/>
            <person name="Tamura T."/>
            <person name="Yamazoe A."/>
            <person name="Yamazaki S."/>
            <person name="Fujita N."/>
        </authorList>
    </citation>
    <scope>NUCLEOTIDE SEQUENCE [LARGE SCALE GENOMIC DNA]</scope>
    <source>
        <strain evidence="10 11">NBRC 108236</strain>
    </source>
</reference>
<dbReference type="GO" id="GO:0016758">
    <property type="term" value="F:hexosyltransferase activity"/>
    <property type="evidence" value="ECO:0007669"/>
    <property type="project" value="InterPro"/>
</dbReference>
<evidence type="ECO:0000256" key="5">
    <source>
        <dbReference type="ARBA" id="ARBA00022989"/>
    </source>
</evidence>
<evidence type="ECO:0000256" key="4">
    <source>
        <dbReference type="ARBA" id="ARBA00022692"/>
    </source>
</evidence>
<feature type="transmembrane region" description="Helical" evidence="9">
    <location>
        <begin position="145"/>
        <end position="165"/>
    </location>
</feature>
<feature type="transmembrane region" description="Helical" evidence="9">
    <location>
        <begin position="368"/>
        <end position="386"/>
    </location>
</feature>
<dbReference type="InterPro" id="IPR018584">
    <property type="entry name" value="GT87"/>
</dbReference>
<evidence type="ECO:0000256" key="2">
    <source>
        <dbReference type="ARBA" id="ARBA00022475"/>
    </source>
</evidence>
<feature type="transmembrane region" description="Helical" evidence="9">
    <location>
        <begin position="202"/>
        <end position="220"/>
    </location>
</feature>
<accession>L7LIM8</accession>
<evidence type="ECO:0000256" key="6">
    <source>
        <dbReference type="ARBA" id="ARBA00023136"/>
    </source>
</evidence>
<evidence type="ECO:0000256" key="8">
    <source>
        <dbReference type="SAM" id="MobiDB-lite"/>
    </source>
</evidence>
<name>L7LIM8_9ACTN</name>
<dbReference type="AlphaFoldDB" id="L7LIM8"/>
<feature type="transmembrane region" description="Helical" evidence="9">
    <location>
        <begin position="98"/>
        <end position="115"/>
    </location>
</feature>
<dbReference type="GO" id="GO:0005886">
    <property type="term" value="C:plasma membrane"/>
    <property type="evidence" value="ECO:0007669"/>
    <property type="project" value="UniProtKB-SubCell"/>
</dbReference>
<comment type="similarity">
    <text evidence="7">Belongs to the glycosyltransferase 87 family.</text>
</comment>
<proteinExistence type="inferred from homology"/>
<evidence type="ECO:0000256" key="7">
    <source>
        <dbReference type="ARBA" id="ARBA00024033"/>
    </source>
</evidence>
<feature type="transmembrane region" description="Helical" evidence="9">
    <location>
        <begin position="20"/>
        <end position="39"/>
    </location>
</feature>
<sequence length="416" mass="47187">MNVVERYLYPRVESQRIISLILWPISVMMIIQRSLILGVNGHRTDDFTPVYNAAFNFLNRLPVYNENYSTVDPHYLYPPSGTMLMAPLAVLNPEYSRWLFIAASVVVLILCAYLLTRMFGYSYDSWVFPALLLFFFSTETVAHTLIFTNFNGFVLLGMLAFMMLMMRRHDLWAGVAIGLTLAVKPVLAPLLLLVLLNRQWKILVTAIGVPLVLNVLAWPLSKDPMDFVHRTVPYLGESRDYYNSSITGNAAYFGVDSWLAWLLRIAFVVMAVFSLWFLYRYYRRSDELLWLATSSGVLLGTTFLVGSLGQGYYSMLLFPLLMTVFQTGSTMRNWPAWLGVYGCMTFDVFDSKKWEPFGRYLEYNKVPLGWSLLMISVFCVLLFRYLDLREADASGGSVDGGSSDGGSVHDGPVPAA</sequence>
<comment type="caution">
    <text evidence="10">The sequence shown here is derived from an EMBL/GenBank/DDBJ whole genome shotgun (WGS) entry which is preliminary data.</text>
</comment>
<keyword evidence="2" id="KW-1003">Cell membrane</keyword>
<evidence type="ECO:0000256" key="9">
    <source>
        <dbReference type="SAM" id="Phobius"/>
    </source>
</evidence>
<evidence type="ECO:0000313" key="10">
    <source>
        <dbReference type="EMBL" id="GAC60955.1"/>
    </source>
</evidence>
<evidence type="ECO:0000256" key="3">
    <source>
        <dbReference type="ARBA" id="ARBA00022679"/>
    </source>
</evidence>
<dbReference type="Proteomes" id="UP000035083">
    <property type="component" value="Unassembled WGS sequence"/>
</dbReference>
<protein>
    <submittedName>
        <fullName evidence="10">Arabinosyltransferase AftC</fullName>
    </submittedName>
</protein>
<dbReference type="Pfam" id="PF09594">
    <property type="entry name" value="GT87"/>
    <property type="match status" value="1"/>
</dbReference>
<feature type="transmembrane region" description="Helical" evidence="9">
    <location>
        <begin position="258"/>
        <end position="279"/>
    </location>
</feature>
<comment type="subcellular location">
    <subcellularLocation>
        <location evidence="1">Cell membrane</location>
        <topology evidence="1">Multi-pass membrane protein</topology>
    </subcellularLocation>
</comment>
<feature type="transmembrane region" description="Helical" evidence="9">
    <location>
        <begin position="288"/>
        <end position="313"/>
    </location>
</feature>
<dbReference type="RefSeq" id="WP_006896357.1">
    <property type="nucleotide sequence ID" value="NZ_BANU01000013.1"/>
</dbReference>
<keyword evidence="5 9" id="KW-1133">Transmembrane helix</keyword>
<keyword evidence="3 10" id="KW-0808">Transferase</keyword>
<feature type="region of interest" description="Disordered" evidence="8">
    <location>
        <begin position="395"/>
        <end position="416"/>
    </location>
</feature>
<keyword evidence="4 9" id="KW-0812">Transmembrane</keyword>
<dbReference type="EMBL" id="BANU01000013">
    <property type="protein sequence ID" value="GAC60955.1"/>
    <property type="molecule type" value="Genomic_DNA"/>
</dbReference>
<gene>
    <name evidence="10" type="primary">aftC</name>
    <name evidence="10" type="ORF">GSI01S_13_01380</name>
</gene>
<dbReference type="eggNOG" id="ENOG5033U55">
    <property type="taxonomic scope" value="Bacteria"/>
</dbReference>
<keyword evidence="6 9" id="KW-0472">Membrane</keyword>
<feature type="compositionally biased region" description="Low complexity" evidence="8">
    <location>
        <begin position="405"/>
        <end position="416"/>
    </location>
</feature>
<evidence type="ECO:0000313" key="11">
    <source>
        <dbReference type="Proteomes" id="UP000035083"/>
    </source>
</evidence>
<keyword evidence="11" id="KW-1185">Reference proteome</keyword>